<sequence length="91" mass="9613">MGAVARLPWWVRGGGSMKGRLIVYVDPGGGDAKAPVLTVTVEDDGHVAVHAMGKTGVVEENKSFASEFLDALLRVMNGTVQFTSPGKREVS</sequence>
<protein>
    <submittedName>
        <fullName evidence="1">Uncharacterized protein</fullName>
    </submittedName>
</protein>
<gene>
    <name evidence="1" type="ORF">A2946_00975</name>
</gene>
<evidence type="ECO:0000313" key="2">
    <source>
        <dbReference type="Proteomes" id="UP000178348"/>
    </source>
</evidence>
<dbReference type="EMBL" id="MHLB01000037">
    <property type="protein sequence ID" value="OGZ01469.1"/>
    <property type="molecule type" value="Genomic_DNA"/>
</dbReference>
<reference evidence="1 2" key="1">
    <citation type="journal article" date="2016" name="Nat. Commun.">
        <title>Thousands of microbial genomes shed light on interconnected biogeochemical processes in an aquifer system.</title>
        <authorList>
            <person name="Anantharaman K."/>
            <person name="Brown C.T."/>
            <person name="Hug L.A."/>
            <person name="Sharon I."/>
            <person name="Castelle C.J."/>
            <person name="Probst A.J."/>
            <person name="Thomas B.C."/>
            <person name="Singh A."/>
            <person name="Wilkins M.J."/>
            <person name="Karaoz U."/>
            <person name="Brodie E.L."/>
            <person name="Williams K.H."/>
            <person name="Hubbard S.S."/>
            <person name="Banfield J.F."/>
        </authorList>
    </citation>
    <scope>NUCLEOTIDE SEQUENCE [LARGE SCALE GENOMIC DNA]</scope>
</reference>
<comment type="caution">
    <text evidence="1">The sequence shown here is derived from an EMBL/GenBank/DDBJ whole genome shotgun (WGS) entry which is preliminary data.</text>
</comment>
<accession>A0A1G2CJD7</accession>
<organism evidence="1 2">
    <name type="scientific">Candidatus Liptonbacteria bacterium RIFCSPLOWO2_01_FULL_53_13</name>
    <dbReference type="NCBI Taxonomy" id="1798651"/>
    <lineage>
        <taxon>Bacteria</taxon>
        <taxon>Candidatus Liptoniibacteriota</taxon>
    </lineage>
</organism>
<dbReference type="AlphaFoldDB" id="A0A1G2CJD7"/>
<name>A0A1G2CJD7_9BACT</name>
<dbReference type="Proteomes" id="UP000178348">
    <property type="component" value="Unassembled WGS sequence"/>
</dbReference>
<proteinExistence type="predicted"/>
<evidence type="ECO:0000313" key="1">
    <source>
        <dbReference type="EMBL" id="OGZ01469.1"/>
    </source>
</evidence>